<dbReference type="STRING" id="1450537.A0A395HY73"/>
<dbReference type="GeneID" id="37204866"/>
<dbReference type="VEuPathDB" id="FungiDB:BO97DRAFT_477728"/>
<evidence type="ECO:0000256" key="6">
    <source>
        <dbReference type="SAM" id="Phobius"/>
    </source>
</evidence>
<comment type="similarity">
    <text evidence="2">Belongs to the major facilitator superfamily.</text>
</comment>
<dbReference type="SUPFAM" id="SSF103473">
    <property type="entry name" value="MFS general substrate transporter"/>
    <property type="match status" value="1"/>
</dbReference>
<evidence type="ECO:0000256" key="2">
    <source>
        <dbReference type="ARBA" id="ARBA00008335"/>
    </source>
</evidence>
<keyword evidence="4 6" id="KW-1133">Transmembrane helix</keyword>
<keyword evidence="3 6" id="KW-0812">Transmembrane</keyword>
<proteinExistence type="inferred from homology"/>
<sequence>MSLVICSPASSAIAQEFNDYDAFLSVFFITVPNLGEIIAPLYIGPLSERLGRMPVCHFFNLSFLVFTMIAGFSNSFGMVIVFRFLAGASVSSICLNPAITGDLFTIEERGSAMSLTSLIPILGTAVGPIRQSRGSHGPRLKESYVPVIRRKALKQTSSGQEAVRPSQKYFQGWSMATVKAVALLAIRPFVILSQSRIAVLMGLYLALLFAYISLLAATLATVFQEAYGFSESQSGLIYIAMTIGTLSGALMCRFTLDYFLFRGLSFKQPDHGVAPRPENRLIPILPAMVAFPVGLFLYGWSLEERLHWIVPALATLLCGFSLSSSTTPIMNYLVDIFGDRSASAVAAVLPLRYVGGAFMPVAAPYMYDRLGYGWGNSLLGFVLLVALPAPFLLVVQPRRLRALTAIVRG</sequence>
<evidence type="ECO:0000256" key="3">
    <source>
        <dbReference type="ARBA" id="ARBA00022692"/>
    </source>
</evidence>
<dbReference type="PROSITE" id="PS50850">
    <property type="entry name" value="MFS"/>
    <property type="match status" value="1"/>
</dbReference>
<evidence type="ECO:0000256" key="4">
    <source>
        <dbReference type="ARBA" id="ARBA00022989"/>
    </source>
</evidence>
<keyword evidence="5 6" id="KW-0472">Membrane</keyword>
<feature type="transmembrane region" description="Helical" evidence="6">
    <location>
        <begin position="197"/>
        <end position="223"/>
    </location>
</feature>
<reference evidence="8 9" key="1">
    <citation type="submission" date="2018-02" db="EMBL/GenBank/DDBJ databases">
        <title>The genomes of Aspergillus section Nigri reveals drivers in fungal speciation.</title>
        <authorList>
            <consortium name="DOE Joint Genome Institute"/>
            <person name="Vesth T.C."/>
            <person name="Nybo J."/>
            <person name="Theobald S."/>
            <person name="Brandl J."/>
            <person name="Frisvad J.C."/>
            <person name="Nielsen K.F."/>
            <person name="Lyhne E.K."/>
            <person name="Kogle M.E."/>
            <person name="Kuo A."/>
            <person name="Riley R."/>
            <person name="Clum A."/>
            <person name="Nolan M."/>
            <person name="Lipzen A."/>
            <person name="Salamov A."/>
            <person name="Henrissat B."/>
            <person name="Wiebenga A."/>
            <person name="De vries R.P."/>
            <person name="Grigoriev I.V."/>
            <person name="Mortensen U.H."/>
            <person name="Andersen M.R."/>
            <person name="Baker S.E."/>
        </authorList>
    </citation>
    <scope>NUCLEOTIDE SEQUENCE [LARGE SCALE GENOMIC DNA]</scope>
    <source>
        <strain evidence="8 9">CBS 101889</strain>
    </source>
</reference>
<organism evidence="8 9">
    <name type="scientific">Aspergillus homomorphus (strain CBS 101889)</name>
    <dbReference type="NCBI Taxonomy" id="1450537"/>
    <lineage>
        <taxon>Eukaryota</taxon>
        <taxon>Fungi</taxon>
        <taxon>Dikarya</taxon>
        <taxon>Ascomycota</taxon>
        <taxon>Pezizomycotina</taxon>
        <taxon>Eurotiomycetes</taxon>
        <taxon>Eurotiomycetidae</taxon>
        <taxon>Eurotiales</taxon>
        <taxon>Aspergillaceae</taxon>
        <taxon>Aspergillus</taxon>
        <taxon>Aspergillus subgen. Circumdati</taxon>
    </lineage>
</organism>
<feature type="domain" description="Major facilitator superfamily (MFS) profile" evidence="7">
    <location>
        <begin position="1"/>
        <end position="400"/>
    </location>
</feature>
<feature type="transmembrane region" description="Helical" evidence="6">
    <location>
        <begin position="373"/>
        <end position="395"/>
    </location>
</feature>
<evidence type="ECO:0000256" key="1">
    <source>
        <dbReference type="ARBA" id="ARBA00004141"/>
    </source>
</evidence>
<gene>
    <name evidence="8" type="ORF">BO97DRAFT_477728</name>
</gene>
<feature type="transmembrane region" description="Helical" evidence="6">
    <location>
        <begin position="281"/>
        <end position="300"/>
    </location>
</feature>
<dbReference type="InterPro" id="IPR020846">
    <property type="entry name" value="MFS_dom"/>
</dbReference>
<keyword evidence="9" id="KW-1185">Reference proteome</keyword>
<dbReference type="AlphaFoldDB" id="A0A395HY73"/>
<feature type="transmembrane region" description="Helical" evidence="6">
    <location>
        <begin position="344"/>
        <end position="367"/>
    </location>
</feature>
<comment type="subcellular location">
    <subcellularLocation>
        <location evidence="1">Membrane</location>
        <topology evidence="1">Multi-pass membrane protein</topology>
    </subcellularLocation>
</comment>
<dbReference type="PANTHER" id="PTHR23502">
    <property type="entry name" value="MAJOR FACILITATOR SUPERFAMILY"/>
    <property type="match status" value="1"/>
</dbReference>
<dbReference type="InterPro" id="IPR036259">
    <property type="entry name" value="MFS_trans_sf"/>
</dbReference>
<name>A0A395HY73_ASPHC</name>
<dbReference type="PANTHER" id="PTHR23502:SF68">
    <property type="entry name" value="MULTIDRUG TRANSPORTER, PUTATIVE (AFU_ORTHOLOGUE AFUA_3G01120)-RELATED"/>
    <property type="match status" value="1"/>
</dbReference>
<evidence type="ECO:0000313" key="8">
    <source>
        <dbReference type="EMBL" id="RAL12730.1"/>
    </source>
</evidence>
<dbReference type="Pfam" id="PF07690">
    <property type="entry name" value="MFS_1"/>
    <property type="match status" value="2"/>
</dbReference>
<dbReference type="OrthoDB" id="5296287at2759"/>
<dbReference type="InterPro" id="IPR011701">
    <property type="entry name" value="MFS"/>
</dbReference>
<dbReference type="Gene3D" id="1.20.1250.20">
    <property type="entry name" value="MFS general substrate transporter like domains"/>
    <property type="match status" value="2"/>
</dbReference>
<dbReference type="GO" id="GO:0022857">
    <property type="term" value="F:transmembrane transporter activity"/>
    <property type="evidence" value="ECO:0007669"/>
    <property type="project" value="InterPro"/>
</dbReference>
<evidence type="ECO:0000259" key="7">
    <source>
        <dbReference type="PROSITE" id="PS50850"/>
    </source>
</evidence>
<evidence type="ECO:0000313" key="9">
    <source>
        <dbReference type="Proteomes" id="UP000248961"/>
    </source>
</evidence>
<dbReference type="EMBL" id="KZ824282">
    <property type="protein sequence ID" value="RAL12730.1"/>
    <property type="molecule type" value="Genomic_DNA"/>
</dbReference>
<feature type="transmembrane region" description="Helical" evidence="6">
    <location>
        <begin position="24"/>
        <end position="43"/>
    </location>
</feature>
<evidence type="ECO:0000256" key="5">
    <source>
        <dbReference type="ARBA" id="ARBA00023136"/>
    </source>
</evidence>
<protein>
    <submittedName>
        <fullName evidence="8">MFS general substrate transporter</fullName>
    </submittedName>
</protein>
<feature type="transmembrane region" description="Helical" evidence="6">
    <location>
        <begin position="306"/>
        <end position="323"/>
    </location>
</feature>
<feature type="transmembrane region" description="Helical" evidence="6">
    <location>
        <begin position="235"/>
        <end position="260"/>
    </location>
</feature>
<dbReference type="GO" id="GO:0016020">
    <property type="term" value="C:membrane"/>
    <property type="evidence" value="ECO:0007669"/>
    <property type="project" value="UniProtKB-SubCell"/>
</dbReference>
<dbReference type="Proteomes" id="UP000248961">
    <property type="component" value="Unassembled WGS sequence"/>
</dbReference>
<dbReference type="RefSeq" id="XP_025551884.1">
    <property type="nucleotide sequence ID" value="XM_025700577.1"/>
</dbReference>
<accession>A0A395HY73</accession>